<accession>A0A165HLK4</accession>
<evidence type="ECO:0000313" key="2">
    <source>
        <dbReference type="EMBL" id="KZV92148.1"/>
    </source>
</evidence>
<organism evidence="2 3">
    <name type="scientific">Exidia glandulosa HHB12029</name>
    <dbReference type="NCBI Taxonomy" id="1314781"/>
    <lineage>
        <taxon>Eukaryota</taxon>
        <taxon>Fungi</taxon>
        <taxon>Dikarya</taxon>
        <taxon>Basidiomycota</taxon>
        <taxon>Agaricomycotina</taxon>
        <taxon>Agaricomycetes</taxon>
        <taxon>Auriculariales</taxon>
        <taxon>Exidiaceae</taxon>
        <taxon>Exidia</taxon>
    </lineage>
</organism>
<evidence type="ECO:0000313" key="3">
    <source>
        <dbReference type="Proteomes" id="UP000077266"/>
    </source>
</evidence>
<feature type="domain" description="Retrovirus-related Pol polyprotein from transposon TNT 1-94-like beta-barrel" evidence="1">
    <location>
        <begin position="5"/>
        <end position="51"/>
    </location>
</feature>
<dbReference type="EMBL" id="KV426013">
    <property type="protein sequence ID" value="KZV92148.1"/>
    <property type="molecule type" value="Genomic_DNA"/>
</dbReference>
<proteinExistence type="predicted"/>
<feature type="non-terminal residue" evidence="2">
    <location>
        <position position="1"/>
    </location>
</feature>
<dbReference type="OrthoDB" id="3246330at2759"/>
<name>A0A165HLK4_EXIGL</name>
<gene>
    <name evidence="2" type="ORF">EXIGLDRAFT_594954</name>
</gene>
<dbReference type="InterPro" id="IPR054722">
    <property type="entry name" value="PolX-like_BBD"/>
</dbReference>
<evidence type="ECO:0000259" key="1">
    <source>
        <dbReference type="Pfam" id="PF22936"/>
    </source>
</evidence>
<keyword evidence="3" id="KW-1185">Reference proteome</keyword>
<dbReference type="AlphaFoldDB" id="A0A165HLK4"/>
<reference evidence="2 3" key="1">
    <citation type="journal article" date="2016" name="Mol. Biol. Evol.">
        <title>Comparative Genomics of Early-Diverging Mushroom-Forming Fungi Provides Insights into the Origins of Lignocellulose Decay Capabilities.</title>
        <authorList>
            <person name="Nagy L.G."/>
            <person name="Riley R."/>
            <person name="Tritt A."/>
            <person name="Adam C."/>
            <person name="Daum C."/>
            <person name="Floudas D."/>
            <person name="Sun H."/>
            <person name="Yadav J.S."/>
            <person name="Pangilinan J."/>
            <person name="Larsson K.H."/>
            <person name="Matsuura K."/>
            <person name="Barry K."/>
            <person name="Labutti K."/>
            <person name="Kuo R."/>
            <person name="Ohm R.A."/>
            <person name="Bhattacharya S.S."/>
            <person name="Shirouzu T."/>
            <person name="Yoshinaga Y."/>
            <person name="Martin F.M."/>
            <person name="Grigoriev I.V."/>
            <person name="Hibbett D.S."/>
        </authorList>
    </citation>
    <scope>NUCLEOTIDE SEQUENCE [LARGE SCALE GENOMIC DNA]</scope>
    <source>
        <strain evidence="2 3">HHB12029</strain>
    </source>
</reference>
<dbReference type="Proteomes" id="UP000077266">
    <property type="component" value="Unassembled WGS sequence"/>
</dbReference>
<protein>
    <recommendedName>
        <fullName evidence="1">Retrovirus-related Pol polyprotein from transposon TNT 1-94-like beta-barrel domain-containing protein</fullName>
    </recommendedName>
</protein>
<dbReference type="Pfam" id="PF22936">
    <property type="entry name" value="Pol_BBD"/>
    <property type="match status" value="1"/>
</dbReference>
<dbReference type="InParanoid" id="A0A165HLK4"/>
<feature type="non-terminal residue" evidence="2">
    <location>
        <position position="54"/>
    </location>
</feature>
<sequence>SDSDWNTDTGCSTHMMPHRLWFHMYTPLSVPVELADHSLIWSAGIGSIEFRPSL</sequence>